<feature type="compositionally biased region" description="Low complexity" evidence="1">
    <location>
        <begin position="61"/>
        <end position="75"/>
    </location>
</feature>
<gene>
    <name evidence="3" type="ORF">CC117_09915</name>
</gene>
<evidence type="ECO:0000256" key="2">
    <source>
        <dbReference type="SAM" id="Phobius"/>
    </source>
</evidence>
<dbReference type="RefSeq" id="WP_071082473.1">
    <property type="nucleotide sequence ID" value="NZ_MBLM01000025.1"/>
</dbReference>
<evidence type="ECO:0000313" key="4">
    <source>
        <dbReference type="Proteomes" id="UP000179627"/>
    </source>
</evidence>
<protein>
    <submittedName>
        <fullName evidence="3">Uncharacterized protein</fullName>
    </submittedName>
</protein>
<dbReference type="OrthoDB" id="3217151at2"/>
<feature type="transmembrane region" description="Helical" evidence="2">
    <location>
        <begin position="36"/>
        <end position="55"/>
    </location>
</feature>
<keyword evidence="2" id="KW-1133">Transmembrane helix</keyword>
<keyword evidence="2" id="KW-0472">Membrane</keyword>
<feature type="transmembrane region" description="Helical" evidence="2">
    <location>
        <begin position="12"/>
        <end position="30"/>
    </location>
</feature>
<organism evidence="3 4">
    <name type="scientific">Parafrankia colletiae</name>
    <dbReference type="NCBI Taxonomy" id="573497"/>
    <lineage>
        <taxon>Bacteria</taxon>
        <taxon>Bacillati</taxon>
        <taxon>Actinomycetota</taxon>
        <taxon>Actinomycetes</taxon>
        <taxon>Frankiales</taxon>
        <taxon>Frankiaceae</taxon>
        <taxon>Parafrankia</taxon>
    </lineage>
</organism>
<keyword evidence="2" id="KW-0812">Transmembrane</keyword>
<keyword evidence="4" id="KW-1185">Reference proteome</keyword>
<dbReference type="Proteomes" id="UP000179627">
    <property type="component" value="Unassembled WGS sequence"/>
</dbReference>
<name>A0A1S1RD30_9ACTN</name>
<dbReference type="AlphaFoldDB" id="A0A1S1RD30"/>
<sequence>MVELRSGRQDRVLLLVVWGLTLVVLVLGALTLSPILLVWGIIGLPAAVALGYVHLRDTRRAAAQTTQGAAEQGTTPGMTEPAAATSGDETVRAARPDGGAEPGALDDGIEEESSR</sequence>
<comment type="caution">
    <text evidence="3">The sequence shown here is derived from an EMBL/GenBank/DDBJ whole genome shotgun (WGS) entry which is preliminary data.</text>
</comment>
<proteinExistence type="predicted"/>
<dbReference type="EMBL" id="MBLM01000025">
    <property type="protein sequence ID" value="OHV43987.1"/>
    <property type="molecule type" value="Genomic_DNA"/>
</dbReference>
<feature type="region of interest" description="Disordered" evidence="1">
    <location>
        <begin position="61"/>
        <end position="115"/>
    </location>
</feature>
<evidence type="ECO:0000256" key="1">
    <source>
        <dbReference type="SAM" id="MobiDB-lite"/>
    </source>
</evidence>
<accession>A0A1S1RD30</accession>
<evidence type="ECO:0000313" key="3">
    <source>
        <dbReference type="EMBL" id="OHV43987.1"/>
    </source>
</evidence>
<reference evidence="4" key="1">
    <citation type="submission" date="2016-07" db="EMBL/GenBank/DDBJ databases">
        <title>Sequence Frankia sp. strain CcI1.17.</title>
        <authorList>
            <person name="Ghodhbane-Gtari F."/>
            <person name="Swanson E."/>
            <person name="Gueddou A."/>
            <person name="Morris K."/>
            <person name="Hezbri K."/>
            <person name="Ktari A."/>
            <person name="Nouioui I."/>
            <person name="Abebe-Akele F."/>
            <person name="Simpson S."/>
            <person name="Thomas K."/>
            <person name="Gtari M."/>
            <person name="Tisa L.S."/>
            <person name="Hurst S."/>
        </authorList>
    </citation>
    <scope>NUCLEOTIDE SEQUENCE [LARGE SCALE GENOMIC DNA]</scope>
    <source>
        <strain evidence="4">Cc1.17</strain>
    </source>
</reference>